<name>A0A261SBL4_9BORD</name>
<gene>
    <name evidence="1" type="ORF">CAL29_15080</name>
</gene>
<evidence type="ECO:0008006" key="3">
    <source>
        <dbReference type="Google" id="ProtNLM"/>
    </source>
</evidence>
<accession>A0A261SBL4</accession>
<dbReference type="AlphaFoldDB" id="A0A261SBL4"/>
<dbReference type="Proteomes" id="UP000216020">
    <property type="component" value="Unassembled WGS sequence"/>
</dbReference>
<dbReference type="EMBL" id="NEVM01000002">
    <property type="protein sequence ID" value="OZI34789.1"/>
    <property type="molecule type" value="Genomic_DNA"/>
</dbReference>
<evidence type="ECO:0000313" key="1">
    <source>
        <dbReference type="EMBL" id="OZI34789.1"/>
    </source>
</evidence>
<comment type="caution">
    <text evidence="1">The sequence shown here is derived from an EMBL/GenBank/DDBJ whole genome shotgun (WGS) entry which is preliminary data.</text>
</comment>
<dbReference type="OrthoDB" id="8676995at2"/>
<protein>
    <recommendedName>
        <fullName evidence="3">N-formylglutamate amidohydrolase</fullName>
    </recommendedName>
</protein>
<dbReference type="InterPro" id="IPR007709">
    <property type="entry name" value="N-FG_amidohydro"/>
</dbReference>
<dbReference type="Gene3D" id="3.40.630.40">
    <property type="entry name" value="Zn-dependent exopeptidases"/>
    <property type="match status" value="1"/>
</dbReference>
<reference evidence="2" key="1">
    <citation type="submission" date="2017-05" db="EMBL/GenBank/DDBJ databases">
        <title>Complete and WGS of Bordetella genogroups.</title>
        <authorList>
            <person name="Spilker T."/>
            <person name="Lipuma J."/>
        </authorList>
    </citation>
    <scope>NUCLEOTIDE SEQUENCE [LARGE SCALE GENOMIC DNA]</scope>
    <source>
        <strain evidence="2">AU16122</strain>
    </source>
</reference>
<dbReference type="SUPFAM" id="SSF53187">
    <property type="entry name" value="Zn-dependent exopeptidases"/>
    <property type="match status" value="1"/>
</dbReference>
<sequence length="286" mass="31734">MKVLPGVFLRRDPDGAGVPVVFDIPRSGTWYPCEFTPAAPFLDLHQSVSMHVPDLYADVVDSGASWLAATFPNTYIDANRHERDIDPTLLDGPWPGALETTEKSRLGIGLIHSRCGKRGVAIYDKPLSVQDVQRRLDRYYWPYHNELAGMLAERRKKFGGAYHVSCHSMASIGGPSTLDRGKPRSDFDIGDRHGSTCDPALSELIADTLGGFGYRVTRNFHYPGAESVRKHARPAEGIHSVQIEIKRGLYMNEDTFEPGSGFAEVRKHLGQLAQAIARFATERTRA</sequence>
<keyword evidence="2" id="KW-1185">Reference proteome</keyword>
<evidence type="ECO:0000313" key="2">
    <source>
        <dbReference type="Proteomes" id="UP000216020"/>
    </source>
</evidence>
<proteinExistence type="predicted"/>
<dbReference type="RefSeq" id="WP_094853781.1">
    <property type="nucleotide sequence ID" value="NZ_NEVM01000002.1"/>
</dbReference>
<organism evidence="1 2">
    <name type="scientific">Bordetella genomosp. 10</name>
    <dbReference type="NCBI Taxonomy" id="1416804"/>
    <lineage>
        <taxon>Bacteria</taxon>
        <taxon>Pseudomonadati</taxon>
        <taxon>Pseudomonadota</taxon>
        <taxon>Betaproteobacteria</taxon>
        <taxon>Burkholderiales</taxon>
        <taxon>Alcaligenaceae</taxon>
        <taxon>Bordetella</taxon>
    </lineage>
</organism>
<dbReference type="Pfam" id="PF05013">
    <property type="entry name" value="FGase"/>
    <property type="match status" value="1"/>
</dbReference>